<accession>A0ABN8S442</accession>
<gene>
    <name evidence="7" type="ORF">PEVE_00016351</name>
</gene>
<keyword evidence="4" id="KW-0325">Glycoprotein</keyword>
<dbReference type="PROSITE" id="PS01187">
    <property type="entry name" value="EGF_CA"/>
    <property type="match status" value="1"/>
</dbReference>
<dbReference type="CDD" id="cd00054">
    <property type="entry name" value="EGF_CA"/>
    <property type="match status" value="2"/>
</dbReference>
<dbReference type="PANTHER" id="PTHR24042">
    <property type="entry name" value="NEL HOMOLOG"/>
    <property type="match status" value="1"/>
</dbReference>
<dbReference type="SUPFAM" id="SSF57196">
    <property type="entry name" value="EGF/Laminin"/>
    <property type="match status" value="2"/>
</dbReference>
<dbReference type="PANTHER" id="PTHR24042:SF5">
    <property type="entry name" value="EGF-LIKE CALCIUM-BINDING DOMAIN-CONTAINING PROTEIN"/>
    <property type="match status" value="1"/>
</dbReference>
<dbReference type="InterPro" id="IPR001881">
    <property type="entry name" value="EGF-like_Ca-bd_dom"/>
</dbReference>
<dbReference type="SMART" id="SM00181">
    <property type="entry name" value="EGF"/>
    <property type="match status" value="2"/>
</dbReference>
<dbReference type="PROSITE" id="PS00010">
    <property type="entry name" value="ASX_HYDROXYL"/>
    <property type="match status" value="2"/>
</dbReference>
<comment type="caution">
    <text evidence="7">The sequence shown here is derived from an EMBL/GenBank/DDBJ whole genome shotgun (WGS) entry which is preliminary data.</text>
</comment>
<organism evidence="7 8">
    <name type="scientific">Porites evermanni</name>
    <dbReference type="NCBI Taxonomy" id="104178"/>
    <lineage>
        <taxon>Eukaryota</taxon>
        <taxon>Metazoa</taxon>
        <taxon>Cnidaria</taxon>
        <taxon>Anthozoa</taxon>
        <taxon>Hexacorallia</taxon>
        <taxon>Scleractinia</taxon>
        <taxon>Fungiina</taxon>
        <taxon>Poritidae</taxon>
        <taxon>Porites</taxon>
    </lineage>
</organism>
<evidence type="ECO:0000256" key="3">
    <source>
        <dbReference type="ARBA" id="ARBA00023157"/>
    </source>
</evidence>
<dbReference type="Pfam" id="PF07645">
    <property type="entry name" value="EGF_CA"/>
    <property type="match status" value="2"/>
</dbReference>
<feature type="domain" description="EGF-like" evidence="6">
    <location>
        <begin position="1"/>
        <end position="41"/>
    </location>
</feature>
<dbReference type="EMBL" id="CALNXI010002285">
    <property type="protein sequence ID" value="CAH3185785.1"/>
    <property type="molecule type" value="Genomic_DNA"/>
</dbReference>
<comment type="caution">
    <text evidence="5">Lacks conserved residue(s) required for the propagation of feature annotation.</text>
</comment>
<keyword evidence="3" id="KW-1015">Disulfide bond</keyword>
<evidence type="ECO:0000256" key="5">
    <source>
        <dbReference type="PROSITE-ProRule" id="PRU00076"/>
    </source>
</evidence>
<proteinExistence type="predicted"/>
<dbReference type="InterPro" id="IPR057774">
    <property type="entry name" value="D8C_UMOD/GP2/OIT3-like"/>
</dbReference>
<name>A0ABN8S442_9CNID</name>
<feature type="domain" description="EGF-like" evidence="6">
    <location>
        <begin position="42"/>
        <end position="83"/>
    </location>
</feature>
<evidence type="ECO:0000259" key="6">
    <source>
        <dbReference type="PROSITE" id="PS50026"/>
    </source>
</evidence>
<dbReference type="PROSITE" id="PS50026">
    <property type="entry name" value="EGF_3"/>
    <property type="match status" value="2"/>
</dbReference>
<keyword evidence="8" id="KW-1185">Reference proteome</keyword>
<dbReference type="InterPro" id="IPR000742">
    <property type="entry name" value="EGF"/>
</dbReference>
<evidence type="ECO:0000256" key="4">
    <source>
        <dbReference type="ARBA" id="ARBA00023180"/>
    </source>
</evidence>
<dbReference type="Gene3D" id="2.10.25.10">
    <property type="entry name" value="Laminin"/>
    <property type="match status" value="2"/>
</dbReference>
<dbReference type="InterPro" id="IPR018097">
    <property type="entry name" value="EGF_Ca-bd_CS"/>
</dbReference>
<evidence type="ECO:0000256" key="1">
    <source>
        <dbReference type="ARBA" id="ARBA00022536"/>
    </source>
</evidence>
<keyword evidence="2" id="KW-0732">Signal</keyword>
<dbReference type="PROSITE" id="PS01186">
    <property type="entry name" value="EGF_2"/>
    <property type="match status" value="1"/>
</dbReference>
<reference evidence="7 8" key="1">
    <citation type="submission" date="2022-05" db="EMBL/GenBank/DDBJ databases">
        <authorList>
            <consortium name="Genoscope - CEA"/>
            <person name="William W."/>
        </authorList>
    </citation>
    <scope>NUCLEOTIDE SEQUENCE [LARGE SCALE GENOMIC DNA]</scope>
</reference>
<dbReference type="Proteomes" id="UP001159427">
    <property type="component" value="Unassembled WGS sequence"/>
</dbReference>
<dbReference type="Pfam" id="PF23283">
    <property type="entry name" value="D8C_UMOD"/>
    <property type="match status" value="1"/>
</dbReference>
<sequence length="205" mass="22273">DLDECTTGSHSCDVNSVCQNNAGSYTCSCNAGYTGDGKTCNDIDECASGTDDCHSSRASCTNTVGSFNCSCNSSYIGDGRTCNISSECQNYGSLNSGTRRTTYSYGYYCDSSLGPGWFRFQGSAGTRMATSCTSYKRCGTYYTGWLSGGHPTVAAGQVTRTVYFRSYYSCYYYSTSIKVRNCGSYYVYYLSGTPAGCYLRYCSTY</sequence>
<protein>
    <recommendedName>
        <fullName evidence="6">EGF-like domain-containing protein</fullName>
    </recommendedName>
</protein>
<feature type="non-terminal residue" evidence="7">
    <location>
        <position position="1"/>
    </location>
</feature>
<dbReference type="InterPro" id="IPR049883">
    <property type="entry name" value="NOTCH1_EGF-like"/>
</dbReference>
<dbReference type="InterPro" id="IPR000152">
    <property type="entry name" value="EGF-type_Asp/Asn_hydroxyl_site"/>
</dbReference>
<dbReference type="SMART" id="SM00179">
    <property type="entry name" value="EGF_CA"/>
    <property type="match status" value="2"/>
</dbReference>
<dbReference type="InterPro" id="IPR051586">
    <property type="entry name" value="PKC-binding_NELL"/>
</dbReference>
<evidence type="ECO:0000256" key="2">
    <source>
        <dbReference type="ARBA" id="ARBA00022729"/>
    </source>
</evidence>
<keyword evidence="1 5" id="KW-0245">EGF-like domain</keyword>
<evidence type="ECO:0000313" key="8">
    <source>
        <dbReference type="Proteomes" id="UP001159427"/>
    </source>
</evidence>
<evidence type="ECO:0000313" key="7">
    <source>
        <dbReference type="EMBL" id="CAH3185785.1"/>
    </source>
</evidence>